<gene>
    <name evidence="5" type="ORF">CGL2_08831002</name>
</gene>
<dbReference type="InterPro" id="IPR043964">
    <property type="entry name" value="P-loop_TraG"/>
</dbReference>
<dbReference type="SUPFAM" id="SSF52540">
    <property type="entry name" value="P-loop containing nucleoside triphosphate hydrolases"/>
    <property type="match status" value="1"/>
</dbReference>
<evidence type="ECO:0000259" key="4">
    <source>
        <dbReference type="SMART" id="SM00382"/>
    </source>
</evidence>
<accession>B6AP94</accession>
<dbReference type="Pfam" id="PF03135">
    <property type="entry name" value="CagE_TrbE_VirB"/>
    <property type="match status" value="1"/>
</dbReference>
<dbReference type="EMBL" id="DS995260">
    <property type="protein sequence ID" value="EDZ39080.1"/>
    <property type="molecule type" value="Genomic_DNA"/>
</dbReference>
<dbReference type="InterPro" id="IPR051162">
    <property type="entry name" value="T4SS_component"/>
</dbReference>
<reference evidence="5" key="1">
    <citation type="journal article" date="2004" name="Nature">
        <title>Community structure and metabolism through reconstruction of microbial genomes from the environment.</title>
        <authorList>
            <person name="Tyson G.W."/>
            <person name="Chapman J."/>
            <person name="Hugenholtz P."/>
            <person name="Allen E.E."/>
            <person name="Ram R.J."/>
            <person name="Richardson P.M."/>
            <person name="Solovyev V.V."/>
            <person name="Rubin E.M."/>
            <person name="Rokhsar D.S."/>
            <person name="Banfield J.F."/>
        </authorList>
    </citation>
    <scope>NUCLEOTIDE SEQUENCE [LARGE SCALE GENOMIC DNA]</scope>
</reference>
<dbReference type="Pfam" id="PF19044">
    <property type="entry name" value="P-loop_TraG"/>
    <property type="match status" value="1"/>
</dbReference>
<evidence type="ECO:0000256" key="2">
    <source>
        <dbReference type="ARBA" id="ARBA00022741"/>
    </source>
</evidence>
<proteinExistence type="inferred from homology"/>
<dbReference type="PANTHER" id="PTHR30121:SF12">
    <property type="entry name" value="TYPE IV SECRETION SYSTEM PROTEIN CAGE"/>
    <property type="match status" value="1"/>
</dbReference>
<evidence type="ECO:0000256" key="3">
    <source>
        <dbReference type="ARBA" id="ARBA00022840"/>
    </source>
</evidence>
<dbReference type="InterPro" id="IPR003593">
    <property type="entry name" value="AAA+_ATPase"/>
</dbReference>
<dbReference type="InterPro" id="IPR018145">
    <property type="entry name" value="CagE_TrbE_VirB_cntrl_dom"/>
</dbReference>
<name>B6AP94_9BACT</name>
<feature type="domain" description="AAA+ ATPase" evidence="4">
    <location>
        <begin position="445"/>
        <end position="709"/>
    </location>
</feature>
<reference evidence="5" key="2">
    <citation type="journal article" date="2008" name="PLoS Biol.">
        <title>Population genomic analysis of strain variation in Leptospirillum group II bacteria involved in acid mine drainage formation.</title>
        <authorList>
            <person name="Simmons S.L."/>
            <person name="Dibartolo G."/>
            <person name="Denef V.J."/>
            <person name="Goltsman D.S."/>
            <person name="Thelen M.P."/>
            <person name="Banfield J.F."/>
        </authorList>
    </citation>
    <scope>NUCLEOTIDE SEQUENCE [LARGE SCALE GENOMIC DNA]</scope>
</reference>
<sequence>MGTIRTDDLKDSRPGLESLLNWDFLIAPGVLRNKDGSLLSAFEFSGPDLESSSPEELAATSARINAAFSKLGSGWMIHIDLLRLPSLDYLPEGNFPDPATRAIDSERRLQFEHADAHWLSRRVLSVTWSPPSETASKFGDLFLKESGPRGPRTHFRQTLARFQSDVGRFSDLLSGGVTLKPLGDEDLLTHLHTCLTGKTHPVRVPRIPTDLDALLATGDLTGGLDPKIGRLWFRVVTISGFPESSFPGFLDALAQVPFALRYSIRFIPLDPPTAERELARHRRRWLQLRMGLLGMMTGRDQASGAQASASEKGLDVEMAQAENADGSVRFGYAAFKILIFDENPSVLAERVRMVEKIVNNLGFGTIHEEMNCLSAWIESLPGHAYPNIRKPLMHSLNVSDLMPVTTVWSGRSVNPCPFYPQGSPALFLASSSGTTPFFGNIHVGDLGHTLILGPPGMGKSVLMAFLAAQFFRYPRAQVFAFDKGSSSYVLCTASGGQFYEIAGPDSALSFCPLAGVDDPAERTWAQGWIESMLVLSGLTLSPAVKQEIKNALKTHADTPPDRRSLGVFVERIQHLEVREALRYYTKSGSMGELLDADTDSLRTSHFSVFEMEYAIGLPHAALLPLLLYLFHRIEQRLDGRPTLLLLDEVWLFLSHPVFQEKIREWLKVLRKKNAAVIFATQQPFDVVNSPIRDVILESCPTKVYLANPEAVAGPSHAAYATMGLSERSIEIIGSLVPKRHYYVTSTEGKRVIDLGLGKVALAFTGVSDQEELGIARKILKTGNISDFSPRWLEHKNLPDWARHVREISGKNV</sequence>
<evidence type="ECO:0000313" key="5">
    <source>
        <dbReference type="EMBL" id="EDZ39080.1"/>
    </source>
</evidence>
<dbReference type="InterPro" id="IPR027417">
    <property type="entry name" value="P-loop_NTPase"/>
</dbReference>
<dbReference type="AlphaFoldDB" id="B6AP94"/>
<protein>
    <submittedName>
        <fullName evidence="5">Probable conjugal transfer protein (TrbE)</fullName>
    </submittedName>
</protein>
<organism evidence="5">
    <name type="scientific">Leptospirillum sp. Group II '5-way CG'</name>
    <dbReference type="NCBI Taxonomy" id="419541"/>
    <lineage>
        <taxon>Bacteria</taxon>
        <taxon>Pseudomonadati</taxon>
        <taxon>Nitrospirota</taxon>
        <taxon>Nitrospiria</taxon>
        <taxon>Nitrospirales</taxon>
        <taxon>Nitrospiraceae</taxon>
        <taxon>Leptospirillum</taxon>
    </lineage>
</organism>
<dbReference type="PANTHER" id="PTHR30121">
    <property type="entry name" value="UNCHARACTERIZED PROTEIN YJGR-RELATED"/>
    <property type="match status" value="1"/>
</dbReference>
<keyword evidence="2" id="KW-0547">Nucleotide-binding</keyword>
<keyword evidence="3" id="KW-0067">ATP-binding</keyword>
<evidence type="ECO:0000256" key="1">
    <source>
        <dbReference type="ARBA" id="ARBA00006512"/>
    </source>
</evidence>
<dbReference type="SMART" id="SM00382">
    <property type="entry name" value="AAA"/>
    <property type="match status" value="1"/>
</dbReference>
<comment type="similarity">
    <text evidence="1">Belongs to the TrbE/VirB4 family.</text>
</comment>
<dbReference type="GO" id="GO:0005524">
    <property type="term" value="F:ATP binding"/>
    <property type="evidence" value="ECO:0007669"/>
    <property type="project" value="UniProtKB-KW"/>
</dbReference>
<dbReference type="Gene3D" id="3.40.50.300">
    <property type="entry name" value="P-loop containing nucleotide triphosphate hydrolases"/>
    <property type="match status" value="1"/>
</dbReference>